<accession>A0ABY4HZ45</accession>
<organism evidence="1 2">
    <name type="scientific">Chitinophaga filiformis</name>
    <name type="common">Myxococcus filiformis</name>
    <name type="synonym">Flexibacter filiformis</name>
    <dbReference type="NCBI Taxonomy" id="104663"/>
    <lineage>
        <taxon>Bacteria</taxon>
        <taxon>Pseudomonadati</taxon>
        <taxon>Bacteroidota</taxon>
        <taxon>Chitinophagia</taxon>
        <taxon>Chitinophagales</taxon>
        <taxon>Chitinophagaceae</taxon>
        <taxon>Chitinophaga</taxon>
    </lineage>
</organism>
<proteinExistence type="predicted"/>
<evidence type="ECO:0000313" key="2">
    <source>
        <dbReference type="Proteomes" id="UP000830198"/>
    </source>
</evidence>
<keyword evidence="2" id="KW-1185">Reference proteome</keyword>
<name>A0ABY4HZ45_CHIFI</name>
<sequence length="228" mass="26018">MTRQEVELIIFKVSADGQDAINMKIYKNGTTCRYGAGGLPQLGISAMSIFNDARFFDPLIAKVPDEILERPVMYEEETPNGYIEYIIAFYGVSKNGNTGEGADWSKSTGVRIKLAHQSTFNHPIIGFLDGFTLDAAELTNEWYFDVMLNAQYKMLSSMLPKETFIAQPKTEAEIYTHFENYINQMMTSSRKWSMIDFDENKTYERDGQTFVGVIQHDEKSFSVNFIPE</sequence>
<evidence type="ECO:0000313" key="1">
    <source>
        <dbReference type="EMBL" id="UPK68294.1"/>
    </source>
</evidence>
<reference evidence="1 2" key="1">
    <citation type="submission" date="2022-04" db="EMBL/GenBank/DDBJ databases">
        <title>The arsenic-methylating capacity of Chitinophaga filiformis YT5 during chitin decomposition.</title>
        <authorList>
            <person name="Chen G."/>
            <person name="Liang Y."/>
        </authorList>
    </citation>
    <scope>NUCLEOTIDE SEQUENCE [LARGE SCALE GENOMIC DNA]</scope>
    <source>
        <strain evidence="1 2">YT5</strain>
    </source>
</reference>
<dbReference type="RefSeq" id="WP_247810689.1">
    <property type="nucleotide sequence ID" value="NZ_CP095855.1"/>
</dbReference>
<protein>
    <submittedName>
        <fullName evidence="1">Uncharacterized protein</fullName>
    </submittedName>
</protein>
<gene>
    <name evidence="1" type="ORF">MYF79_25380</name>
</gene>
<dbReference type="Proteomes" id="UP000830198">
    <property type="component" value="Chromosome"/>
</dbReference>
<dbReference type="EMBL" id="CP095855">
    <property type="protein sequence ID" value="UPK68294.1"/>
    <property type="molecule type" value="Genomic_DNA"/>
</dbReference>